<comment type="function">
    <text evidence="10">Catalyzes the transfer of pyrophosphate from adenosine triphosphate (ATP) to 6-hydroxymethyl-7,8-dihydropterin, an enzymatic step in folate biosynthesis pathway.</text>
</comment>
<evidence type="ECO:0000256" key="7">
    <source>
        <dbReference type="ARBA" id="ARBA00022777"/>
    </source>
</evidence>
<evidence type="ECO:0000256" key="2">
    <source>
        <dbReference type="ARBA" id="ARBA00005810"/>
    </source>
</evidence>
<keyword evidence="6" id="KW-0547">Nucleotide-binding</keyword>
<keyword evidence="7" id="KW-0418">Kinase</keyword>
<dbReference type="GeneID" id="82526960"/>
<evidence type="ECO:0000313" key="15">
    <source>
        <dbReference type="Proteomes" id="UP000244905"/>
    </source>
</evidence>
<evidence type="ECO:0000313" key="14">
    <source>
        <dbReference type="EMBL" id="PWB00850.1"/>
    </source>
</evidence>
<dbReference type="RefSeq" id="WP_107033091.1">
    <property type="nucleotide sequence ID" value="NZ_CAJSYL010000008.1"/>
</dbReference>
<feature type="domain" description="7,8-dihydro-6-hydroxymethylpterin-pyrophosphokinase" evidence="13">
    <location>
        <begin position="10"/>
        <end position="118"/>
    </location>
</feature>
<organism evidence="14 15">
    <name type="scientific">Duncaniella muris</name>
    <dbReference type="NCBI Taxonomy" id="2094150"/>
    <lineage>
        <taxon>Bacteria</taxon>
        <taxon>Pseudomonadati</taxon>
        <taxon>Bacteroidota</taxon>
        <taxon>Bacteroidia</taxon>
        <taxon>Bacteroidales</taxon>
        <taxon>Muribaculaceae</taxon>
        <taxon>Duncaniella</taxon>
    </lineage>
</organism>
<comment type="similarity">
    <text evidence="2">Belongs to the HPPK family.</text>
</comment>
<keyword evidence="9" id="KW-0289">Folate biosynthesis</keyword>
<evidence type="ECO:0000256" key="10">
    <source>
        <dbReference type="ARBA" id="ARBA00029409"/>
    </source>
</evidence>
<comment type="pathway">
    <text evidence="1">Cofactor biosynthesis; tetrahydrofolate biosynthesis; 2-amino-4-hydroxy-6-hydroxymethyl-7,8-dihydropteridine diphosphate from 7,8-dihydroneopterin triphosphate: step 4/4.</text>
</comment>
<evidence type="ECO:0000256" key="11">
    <source>
        <dbReference type="ARBA" id="ARBA00029766"/>
    </source>
</evidence>
<dbReference type="GO" id="GO:0005524">
    <property type="term" value="F:ATP binding"/>
    <property type="evidence" value="ECO:0007669"/>
    <property type="project" value="UniProtKB-KW"/>
</dbReference>
<evidence type="ECO:0000256" key="6">
    <source>
        <dbReference type="ARBA" id="ARBA00022741"/>
    </source>
</evidence>
<dbReference type="Pfam" id="PF01288">
    <property type="entry name" value="HPPK"/>
    <property type="match status" value="1"/>
</dbReference>
<evidence type="ECO:0000256" key="5">
    <source>
        <dbReference type="ARBA" id="ARBA00022679"/>
    </source>
</evidence>
<dbReference type="AlphaFoldDB" id="A0A2V1IMJ0"/>
<dbReference type="GO" id="GO:0046654">
    <property type="term" value="P:tetrahydrofolate biosynthetic process"/>
    <property type="evidence" value="ECO:0007669"/>
    <property type="project" value="UniProtKB-UniPathway"/>
</dbReference>
<comment type="caution">
    <text evidence="14">The sequence shown here is derived from an EMBL/GenBank/DDBJ whole genome shotgun (WGS) entry which is preliminary data.</text>
</comment>
<dbReference type="InterPro" id="IPR000550">
    <property type="entry name" value="Hppk"/>
</dbReference>
<dbReference type="SUPFAM" id="SSF55083">
    <property type="entry name" value="6-hydroxymethyl-7,8-dihydropterin pyrophosphokinase, HPPK"/>
    <property type="match status" value="1"/>
</dbReference>
<dbReference type="Gene3D" id="3.30.70.560">
    <property type="entry name" value="7,8-Dihydro-6-hydroxymethylpterin-pyrophosphokinase HPPK"/>
    <property type="match status" value="1"/>
</dbReference>
<dbReference type="GO" id="GO:0003848">
    <property type="term" value="F:2-amino-4-hydroxy-6-hydroxymethyldihydropteridine diphosphokinase activity"/>
    <property type="evidence" value="ECO:0007669"/>
    <property type="project" value="UniProtKB-EC"/>
</dbReference>
<dbReference type="InterPro" id="IPR035907">
    <property type="entry name" value="Hppk_sf"/>
</dbReference>
<accession>A0A2V1IMJ0</accession>
<sequence>MIENLNSCTVGLGSNTADRSCQIGQAIEHLLGYLENASASSVYESEAFNGKDEPYFNAVVHGYTSHDRETIVKYLKEWEAECGRTMEDTLKGMIKIDLDLVIWNEHILRPKDFERHYFNCGYRELLAKGAYETL</sequence>
<dbReference type="UniPathway" id="UPA00077">
    <property type="reaction ID" value="UER00155"/>
</dbReference>
<evidence type="ECO:0000259" key="13">
    <source>
        <dbReference type="Pfam" id="PF01288"/>
    </source>
</evidence>
<evidence type="ECO:0000256" key="1">
    <source>
        <dbReference type="ARBA" id="ARBA00005051"/>
    </source>
</evidence>
<proteinExistence type="inferred from homology"/>
<reference evidence="15" key="1">
    <citation type="submission" date="2018-02" db="EMBL/GenBank/DDBJ databases">
        <authorList>
            <person name="Clavel T."/>
            <person name="Strowig T."/>
        </authorList>
    </citation>
    <scope>NUCLEOTIDE SEQUENCE [LARGE SCALE GENOMIC DNA]</scope>
    <source>
        <strain evidence="15">DSM 103720</strain>
    </source>
</reference>
<keyword evidence="15" id="KW-1185">Reference proteome</keyword>
<name>A0A2V1IMJ0_9BACT</name>
<dbReference type="PANTHER" id="PTHR43071">
    <property type="entry name" value="2-AMINO-4-HYDROXY-6-HYDROXYMETHYLDIHYDROPTERIDINE PYROPHOSPHOKINASE"/>
    <property type="match status" value="1"/>
</dbReference>
<keyword evidence="8" id="KW-0067">ATP-binding</keyword>
<evidence type="ECO:0000256" key="4">
    <source>
        <dbReference type="ARBA" id="ARBA00016218"/>
    </source>
</evidence>
<evidence type="ECO:0000256" key="3">
    <source>
        <dbReference type="ARBA" id="ARBA00013253"/>
    </source>
</evidence>
<dbReference type="EC" id="2.7.6.3" evidence="3"/>
<dbReference type="EMBL" id="PUEC01000030">
    <property type="protein sequence ID" value="PWB00850.1"/>
    <property type="molecule type" value="Genomic_DNA"/>
</dbReference>
<protein>
    <recommendedName>
        <fullName evidence="4">2-amino-4-hydroxy-6-hydroxymethyldihydropteridine pyrophosphokinase</fullName>
        <ecNumber evidence="3">2.7.6.3</ecNumber>
    </recommendedName>
    <alternativeName>
        <fullName evidence="11">6-hydroxymethyl-7,8-dihydropterin pyrophosphokinase</fullName>
    </alternativeName>
    <alternativeName>
        <fullName evidence="12">7,8-dihydro-6-hydroxymethylpterin-pyrophosphokinase</fullName>
    </alternativeName>
</protein>
<dbReference type="GO" id="GO:0016301">
    <property type="term" value="F:kinase activity"/>
    <property type="evidence" value="ECO:0007669"/>
    <property type="project" value="UniProtKB-KW"/>
</dbReference>
<evidence type="ECO:0000256" key="9">
    <source>
        <dbReference type="ARBA" id="ARBA00022909"/>
    </source>
</evidence>
<dbReference type="Proteomes" id="UP000244905">
    <property type="component" value="Unassembled WGS sequence"/>
</dbReference>
<dbReference type="PANTHER" id="PTHR43071:SF1">
    <property type="entry name" value="2-AMINO-4-HYDROXY-6-HYDROXYMETHYLDIHYDROPTERIDINE PYROPHOSPHOKINASE"/>
    <property type="match status" value="1"/>
</dbReference>
<dbReference type="GO" id="GO:0046656">
    <property type="term" value="P:folic acid biosynthetic process"/>
    <property type="evidence" value="ECO:0007669"/>
    <property type="project" value="UniProtKB-KW"/>
</dbReference>
<gene>
    <name evidence="14" type="ORF">C5O23_11525</name>
</gene>
<keyword evidence="5" id="KW-0808">Transferase</keyword>
<evidence type="ECO:0000256" key="12">
    <source>
        <dbReference type="ARBA" id="ARBA00033413"/>
    </source>
</evidence>
<evidence type="ECO:0000256" key="8">
    <source>
        <dbReference type="ARBA" id="ARBA00022840"/>
    </source>
</evidence>